<keyword evidence="2" id="KW-1185">Reference proteome</keyword>
<accession>A0A7H0H5A4</accession>
<dbReference type="AlphaFoldDB" id="A0A7H0H5A4"/>
<sequence>MQVVAYSRMGQYLQMVERRTPSVFVAIFVQVVRFQLLQLESRGATAVESAFADLDLPAEHALVRENDTRGNLDDGVADRLAKLAAEDPEKVREVFQSIADDFADQNGIPRKQIQWVDLNGAYGRRDGAGNIQLDPDFLTDPSVLLHTVVHEMEHSRQYEGMAMDPNSTTNGAGMTPEEAARWRELNQTYVRNKGDNPSTSVDEAYRARPVEVDARRAGRDFVNNLTLEELEKYL</sequence>
<reference evidence="1 2" key="1">
    <citation type="submission" date="2020-08" db="EMBL/GenBank/DDBJ databases">
        <title>Genome sequence of Tessaracoccus defluvii JCM 17540T.</title>
        <authorList>
            <person name="Hyun D.-W."/>
            <person name="Bae J.-W."/>
        </authorList>
    </citation>
    <scope>NUCLEOTIDE SEQUENCE [LARGE SCALE GENOMIC DNA]</scope>
    <source>
        <strain evidence="1 2">JCM 17540</strain>
    </source>
</reference>
<evidence type="ECO:0000313" key="2">
    <source>
        <dbReference type="Proteomes" id="UP000516117"/>
    </source>
</evidence>
<dbReference type="EMBL" id="CP060789">
    <property type="protein sequence ID" value="QNP55720.1"/>
    <property type="molecule type" value="Genomic_DNA"/>
</dbReference>
<dbReference type="RefSeq" id="WP_187720849.1">
    <property type="nucleotide sequence ID" value="NZ_CP060789.1"/>
</dbReference>
<dbReference type="KEGG" id="tdf:H9L22_16500"/>
<dbReference type="Proteomes" id="UP000516117">
    <property type="component" value="Chromosome"/>
</dbReference>
<protein>
    <submittedName>
        <fullName evidence="1">Uncharacterized protein</fullName>
    </submittedName>
</protein>
<organism evidence="1 2">
    <name type="scientific">Tessaracoccus defluvii</name>
    <dbReference type="NCBI Taxonomy" id="1285901"/>
    <lineage>
        <taxon>Bacteria</taxon>
        <taxon>Bacillati</taxon>
        <taxon>Actinomycetota</taxon>
        <taxon>Actinomycetes</taxon>
        <taxon>Propionibacteriales</taxon>
        <taxon>Propionibacteriaceae</taxon>
        <taxon>Tessaracoccus</taxon>
    </lineage>
</organism>
<proteinExistence type="predicted"/>
<gene>
    <name evidence="1" type="ORF">H9L22_16500</name>
</gene>
<evidence type="ECO:0000313" key="1">
    <source>
        <dbReference type="EMBL" id="QNP55720.1"/>
    </source>
</evidence>
<name>A0A7H0H5A4_9ACTN</name>